<evidence type="ECO:0000256" key="3">
    <source>
        <dbReference type="ARBA" id="ARBA00022723"/>
    </source>
</evidence>
<dbReference type="InterPro" id="IPR017972">
    <property type="entry name" value="Cyt_P450_CS"/>
</dbReference>
<dbReference type="InterPro" id="IPR036396">
    <property type="entry name" value="Cyt_P450_sf"/>
</dbReference>
<keyword evidence="3 5" id="KW-0479">Metal-binding</keyword>
<dbReference type="InterPro" id="IPR002403">
    <property type="entry name" value="Cyt_P450_E_grp-IV"/>
</dbReference>
<dbReference type="PANTHER" id="PTHR47582">
    <property type="entry name" value="P450, PUTATIVE (EUROFUNG)-RELATED"/>
    <property type="match status" value="1"/>
</dbReference>
<proteinExistence type="inferred from homology"/>
<evidence type="ECO:0000256" key="1">
    <source>
        <dbReference type="ARBA" id="ARBA00001971"/>
    </source>
</evidence>
<dbReference type="PRINTS" id="PR00465">
    <property type="entry name" value="EP450IV"/>
</dbReference>
<dbReference type="EMBL" id="JAFEKC020000022">
    <property type="protein sequence ID" value="KAK0507646.1"/>
    <property type="molecule type" value="Genomic_DNA"/>
</dbReference>
<dbReference type="CDD" id="cd11040">
    <property type="entry name" value="CYP7_CYP8-like"/>
    <property type="match status" value="1"/>
</dbReference>
<dbReference type="GO" id="GO:0016705">
    <property type="term" value="F:oxidoreductase activity, acting on paired donors, with incorporation or reduction of molecular oxygen"/>
    <property type="evidence" value="ECO:0007669"/>
    <property type="project" value="InterPro"/>
</dbReference>
<dbReference type="InterPro" id="IPR053007">
    <property type="entry name" value="CYP450_monoxygenase_sec-met"/>
</dbReference>
<evidence type="ECO:0008006" key="9">
    <source>
        <dbReference type="Google" id="ProtNLM"/>
    </source>
</evidence>
<evidence type="ECO:0000313" key="8">
    <source>
        <dbReference type="Proteomes" id="UP001166286"/>
    </source>
</evidence>
<name>A0AA39QSH8_9LECA</name>
<dbReference type="GO" id="GO:0005506">
    <property type="term" value="F:iron ion binding"/>
    <property type="evidence" value="ECO:0007669"/>
    <property type="project" value="InterPro"/>
</dbReference>
<comment type="cofactor">
    <cofactor evidence="1 5">
        <name>heme</name>
        <dbReference type="ChEBI" id="CHEBI:30413"/>
    </cofactor>
</comment>
<keyword evidence="8" id="KW-1185">Reference proteome</keyword>
<keyword evidence="6" id="KW-0560">Oxidoreductase</keyword>
<accession>A0AA39QSH8</accession>
<comment type="caution">
    <text evidence="7">The sequence shown here is derived from an EMBL/GenBank/DDBJ whole genome shotgun (WGS) entry which is preliminary data.</text>
</comment>
<dbReference type="Pfam" id="PF00067">
    <property type="entry name" value="p450"/>
    <property type="match status" value="1"/>
</dbReference>
<evidence type="ECO:0000256" key="5">
    <source>
        <dbReference type="PIRSR" id="PIRSR602403-1"/>
    </source>
</evidence>
<reference evidence="7" key="1">
    <citation type="submission" date="2023-03" db="EMBL/GenBank/DDBJ databases">
        <title>Complete genome of Cladonia borealis.</title>
        <authorList>
            <person name="Park H."/>
        </authorList>
    </citation>
    <scope>NUCLEOTIDE SEQUENCE</scope>
    <source>
        <strain evidence="7">ANT050790</strain>
    </source>
</reference>
<dbReference type="AlphaFoldDB" id="A0AA39QSH8"/>
<organism evidence="7 8">
    <name type="scientific">Cladonia borealis</name>
    <dbReference type="NCBI Taxonomy" id="184061"/>
    <lineage>
        <taxon>Eukaryota</taxon>
        <taxon>Fungi</taxon>
        <taxon>Dikarya</taxon>
        <taxon>Ascomycota</taxon>
        <taxon>Pezizomycotina</taxon>
        <taxon>Lecanoromycetes</taxon>
        <taxon>OSLEUM clade</taxon>
        <taxon>Lecanoromycetidae</taxon>
        <taxon>Lecanorales</taxon>
        <taxon>Lecanorineae</taxon>
        <taxon>Cladoniaceae</taxon>
        <taxon>Cladonia</taxon>
    </lineage>
</organism>
<keyword evidence="6" id="KW-0503">Monooxygenase</keyword>
<evidence type="ECO:0000256" key="2">
    <source>
        <dbReference type="ARBA" id="ARBA00010617"/>
    </source>
</evidence>
<comment type="similarity">
    <text evidence="2 6">Belongs to the cytochrome P450 family.</text>
</comment>
<dbReference type="PANTHER" id="PTHR47582:SF1">
    <property type="entry name" value="P450, PUTATIVE (EUROFUNG)-RELATED"/>
    <property type="match status" value="1"/>
</dbReference>
<evidence type="ECO:0000256" key="6">
    <source>
        <dbReference type="RuleBase" id="RU000461"/>
    </source>
</evidence>
<gene>
    <name evidence="7" type="ORF">JMJ35_009535</name>
</gene>
<dbReference type="GO" id="GO:0004497">
    <property type="term" value="F:monooxygenase activity"/>
    <property type="evidence" value="ECO:0007669"/>
    <property type="project" value="UniProtKB-KW"/>
</dbReference>
<dbReference type="PROSITE" id="PS00086">
    <property type="entry name" value="CYTOCHROME_P450"/>
    <property type="match status" value="1"/>
</dbReference>
<dbReference type="InterPro" id="IPR001128">
    <property type="entry name" value="Cyt_P450"/>
</dbReference>
<feature type="binding site" description="axial binding residue" evidence="5">
    <location>
        <position position="420"/>
    </location>
    <ligand>
        <name>heme</name>
        <dbReference type="ChEBI" id="CHEBI:30413"/>
    </ligand>
    <ligandPart>
        <name>Fe</name>
        <dbReference type="ChEBI" id="CHEBI:18248"/>
    </ligandPart>
</feature>
<protein>
    <recommendedName>
        <fullName evidence="9">Cytochrome P450</fullName>
    </recommendedName>
</protein>
<dbReference type="SUPFAM" id="SSF48264">
    <property type="entry name" value="Cytochrome P450"/>
    <property type="match status" value="1"/>
</dbReference>
<dbReference type="GO" id="GO:0020037">
    <property type="term" value="F:heme binding"/>
    <property type="evidence" value="ECO:0007669"/>
    <property type="project" value="InterPro"/>
</dbReference>
<keyword evidence="5 6" id="KW-0349">Heme</keyword>
<dbReference type="Proteomes" id="UP001166286">
    <property type="component" value="Unassembled WGS sequence"/>
</dbReference>
<dbReference type="Gene3D" id="1.10.630.10">
    <property type="entry name" value="Cytochrome P450"/>
    <property type="match status" value="1"/>
</dbReference>
<evidence type="ECO:0000256" key="4">
    <source>
        <dbReference type="ARBA" id="ARBA00023004"/>
    </source>
</evidence>
<evidence type="ECO:0000313" key="7">
    <source>
        <dbReference type="EMBL" id="KAK0507646.1"/>
    </source>
</evidence>
<sequence length="508" mass="56334">MGEPQEPPVVATAIPYIGHVIGLMRSKFNYYVQLSHDNPLPIFTLNMPGQKMYIITKPKLIQATQKLPKVLAFPPIEAKFATRICGVSQEAKDIVFDNVNGERGDTGLSMESYVAMKAALSPSKECDEMNRQMIQNVAAALDGLIPSTQQSVRIRLWSWFRQNITAATTKAVYGPKNPLNDQSVVDAFWQFEDDVMAILVGVFPSITARKGIAGREIVAKAFEQYYRDDGLMTGSIFAKNRYEVAEKNGVALEDIAKWEVGGVTALVANSSPTAFWTIFFIYSTPGLLDDIRREIDAVVVTNNEGHEITRSLDIKSLKEQCPLLTSTFQETLRYGSIGTSVREVMEDTILDGQWLLKKGAMVQMPSRIIHKDPSLWGPDVEEFNPQRFMKDSEAQRSGSTARKRPSPACFRAFGGGTTLCPGRHFATNEILALTAMFVLRFDMAPLAGSTWSMPTTHNSNMSIIVVQPDTDFEVEISRRKGFETGRFTCGLNGSDTILAVTVEDRTEG</sequence>
<keyword evidence="4 5" id="KW-0408">Iron</keyword>